<name>A0AAU9L817_9STRA</name>
<keyword evidence="2" id="KW-0732">Signal</keyword>
<protein>
    <submittedName>
        <fullName evidence="3">Uncharacterized protein</fullName>
    </submittedName>
</protein>
<accession>A0AAU9L817</accession>
<evidence type="ECO:0000256" key="2">
    <source>
        <dbReference type="SAM" id="SignalP"/>
    </source>
</evidence>
<evidence type="ECO:0000313" key="6">
    <source>
        <dbReference type="Proteomes" id="UP001160483"/>
    </source>
</evidence>
<sequence>MKTSIAVIAIALVYVASLVTADHHTTENVGNTDVITTKRGKSRPSLVVPVGVIDNLLDAQNNTIVVTDSNIVISLNDRVQLAHIIKDVLPNATDTGLPSTVSTEDIFALLTHIKTTPGVLSNAAGIISAAKSGNTAAVAGHVVSLLHAAAPTMPVAAATIAPLPDTIVSKAPVVTSSDTSATPATPMAPMHMRSQMSPPVTSAAAAAAATHT</sequence>
<reference evidence="3 5" key="1">
    <citation type="submission" date="2021-11" db="EMBL/GenBank/DDBJ databases">
        <authorList>
            <person name="Islam A."/>
            <person name="Islam S."/>
            <person name="Flora M.S."/>
            <person name="Rahman M."/>
            <person name="Ziaur R.M."/>
            <person name="Epstein J.H."/>
            <person name="Hassan M."/>
            <person name="Klassen M."/>
            <person name="Woodard K."/>
            <person name="Webb A."/>
            <person name="Webby R.J."/>
            <person name="El Zowalaty M.E."/>
        </authorList>
    </citation>
    <scope>NUCLEOTIDE SEQUENCE</scope>
    <source>
        <strain evidence="4">Pbs1</strain>
        <strain evidence="3">Pbs3</strain>
    </source>
</reference>
<feature type="compositionally biased region" description="Low complexity" evidence="1">
    <location>
        <begin position="174"/>
        <end position="190"/>
    </location>
</feature>
<feature type="compositionally biased region" description="Low complexity" evidence="1">
    <location>
        <begin position="203"/>
        <end position="212"/>
    </location>
</feature>
<evidence type="ECO:0000313" key="5">
    <source>
        <dbReference type="Proteomes" id="UP001158986"/>
    </source>
</evidence>
<comment type="caution">
    <text evidence="3">The sequence shown here is derived from an EMBL/GenBank/DDBJ whole genome shotgun (WGS) entry which is preliminary data.</text>
</comment>
<evidence type="ECO:0000313" key="3">
    <source>
        <dbReference type="EMBL" id="CAH0481763.1"/>
    </source>
</evidence>
<evidence type="ECO:0000313" key="4">
    <source>
        <dbReference type="EMBL" id="CAH0521258.1"/>
    </source>
</evidence>
<keyword evidence="5" id="KW-1185">Reference proteome</keyword>
<gene>
    <name evidence="4" type="ORF">PBS001_LOCUS7717</name>
    <name evidence="3" type="ORF">PBS003_LOCUS8368</name>
</gene>
<dbReference type="EMBL" id="CAKKTJ010000330">
    <property type="protein sequence ID" value="CAH0481763.1"/>
    <property type="molecule type" value="Genomic_DNA"/>
</dbReference>
<evidence type="ECO:0000256" key="1">
    <source>
        <dbReference type="SAM" id="MobiDB-lite"/>
    </source>
</evidence>
<feature type="chain" id="PRO_5043706576" evidence="2">
    <location>
        <begin position="22"/>
        <end position="212"/>
    </location>
</feature>
<organism evidence="3 6">
    <name type="scientific">Peronospora belbahrii</name>
    <dbReference type="NCBI Taxonomy" id="622444"/>
    <lineage>
        <taxon>Eukaryota</taxon>
        <taxon>Sar</taxon>
        <taxon>Stramenopiles</taxon>
        <taxon>Oomycota</taxon>
        <taxon>Peronosporomycetes</taxon>
        <taxon>Peronosporales</taxon>
        <taxon>Peronosporaceae</taxon>
        <taxon>Peronospora</taxon>
    </lineage>
</organism>
<dbReference type="Proteomes" id="UP001160483">
    <property type="component" value="Unassembled WGS sequence"/>
</dbReference>
<dbReference type="Proteomes" id="UP001158986">
    <property type="component" value="Unassembled WGS sequence"/>
</dbReference>
<feature type="region of interest" description="Disordered" evidence="1">
    <location>
        <begin position="174"/>
        <end position="212"/>
    </location>
</feature>
<dbReference type="EMBL" id="CAKLCB010000376">
    <property type="protein sequence ID" value="CAH0521258.1"/>
    <property type="molecule type" value="Genomic_DNA"/>
</dbReference>
<feature type="signal peptide" evidence="2">
    <location>
        <begin position="1"/>
        <end position="21"/>
    </location>
</feature>
<dbReference type="AlphaFoldDB" id="A0AAU9L817"/>
<proteinExistence type="predicted"/>